<name>A0A1E5ULR8_9POAL</name>
<evidence type="ECO:0000256" key="1">
    <source>
        <dbReference type="SAM" id="MobiDB-lite"/>
    </source>
</evidence>
<dbReference type="Proteomes" id="UP000095767">
    <property type="component" value="Unassembled WGS sequence"/>
</dbReference>
<feature type="region of interest" description="Disordered" evidence="1">
    <location>
        <begin position="50"/>
        <end position="69"/>
    </location>
</feature>
<evidence type="ECO:0000313" key="2">
    <source>
        <dbReference type="EMBL" id="OEL13778.1"/>
    </source>
</evidence>
<dbReference type="EMBL" id="LWDX02072314">
    <property type="protein sequence ID" value="OEL13778.1"/>
    <property type="molecule type" value="Genomic_DNA"/>
</dbReference>
<evidence type="ECO:0000313" key="3">
    <source>
        <dbReference type="Proteomes" id="UP000095767"/>
    </source>
</evidence>
<sequence length="161" mass="17565">MFEGVECRYLQQESEQPEQGGQDGEFVETQCGALVEAETTVEELLDVETTSGEGSGMPAAVTLTPPDDDFFVGLDPECGSGVQEEEQSIQMQQQQPRAEPDLMADFIQSLTPRGLGSSLWPNSPLMSCSAQRRFQASAAAMASQQQGSHWMQPLQLPFLMC</sequence>
<gene>
    <name evidence="2" type="ORF">BAE44_0025202</name>
</gene>
<protein>
    <submittedName>
        <fullName evidence="2">Uncharacterized protein</fullName>
    </submittedName>
</protein>
<organism evidence="2 3">
    <name type="scientific">Dichanthelium oligosanthes</name>
    <dbReference type="NCBI Taxonomy" id="888268"/>
    <lineage>
        <taxon>Eukaryota</taxon>
        <taxon>Viridiplantae</taxon>
        <taxon>Streptophyta</taxon>
        <taxon>Embryophyta</taxon>
        <taxon>Tracheophyta</taxon>
        <taxon>Spermatophyta</taxon>
        <taxon>Magnoliopsida</taxon>
        <taxon>Liliopsida</taxon>
        <taxon>Poales</taxon>
        <taxon>Poaceae</taxon>
        <taxon>PACMAD clade</taxon>
        <taxon>Panicoideae</taxon>
        <taxon>Panicodae</taxon>
        <taxon>Paniceae</taxon>
        <taxon>Dichantheliinae</taxon>
        <taxon>Dichanthelium</taxon>
    </lineage>
</organism>
<keyword evidence="3" id="KW-1185">Reference proteome</keyword>
<accession>A0A1E5ULR8</accession>
<feature type="region of interest" description="Disordered" evidence="1">
    <location>
        <begin position="79"/>
        <end position="98"/>
    </location>
</feature>
<reference evidence="2 3" key="1">
    <citation type="submission" date="2016-09" db="EMBL/GenBank/DDBJ databases">
        <title>The draft genome of Dichanthelium oligosanthes: A C3 panicoid grass species.</title>
        <authorList>
            <person name="Studer A.J."/>
            <person name="Schnable J.C."/>
            <person name="Brutnell T.P."/>
        </authorList>
    </citation>
    <scope>NUCLEOTIDE SEQUENCE [LARGE SCALE GENOMIC DNA]</scope>
    <source>
        <strain evidence="3">cv. Kellogg 1175</strain>
        <tissue evidence="2">Leaf</tissue>
    </source>
</reference>
<dbReference type="AlphaFoldDB" id="A0A1E5ULR8"/>
<comment type="caution">
    <text evidence="2">The sequence shown here is derived from an EMBL/GenBank/DDBJ whole genome shotgun (WGS) entry which is preliminary data.</text>
</comment>
<proteinExistence type="predicted"/>